<dbReference type="OrthoDB" id="2129491at2759"/>
<accession>A0A8H5GBU4</accession>
<name>A0A8H5GBU4_9AGAR</name>
<dbReference type="SUPFAM" id="SSF55347">
    <property type="entry name" value="Glyceraldehyde-3-phosphate dehydrogenase-like, C-terminal domain"/>
    <property type="match status" value="1"/>
</dbReference>
<organism evidence="2 3">
    <name type="scientific">Leucocoprinus leucothites</name>
    <dbReference type="NCBI Taxonomy" id="201217"/>
    <lineage>
        <taxon>Eukaryota</taxon>
        <taxon>Fungi</taxon>
        <taxon>Dikarya</taxon>
        <taxon>Basidiomycota</taxon>
        <taxon>Agaricomycotina</taxon>
        <taxon>Agaricomycetes</taxon>
        <taxon>Agaricomycetidae</taxon>
        <taxon>Agaricales</taxon>
        <taxon>Agaricineae</taxon>
        <taxon>Agaricaceae</taxon>
        <taxon>Leucocoprinus</taxon>
    </lineage>
</organism>
<evidence type="ECO:0000313" key="3">
    <source>
        <dbReference type="Proteomes" id="UP000559027"/>
    </source>
</evidence>
<protein>
    <submittedName>
        <fullName evidence="2">Uncharacterized protein</fullName>
    </submittedName>
</protein>
<keyword evidence="1" id="KW-0560">Oxidoreductase</keyword>
<comment type="caution">
    <text evidence="2">The sequence shown here is derived from an EMBL/GenBank/DDBJ whole genome shotgun (WGS) entry which is preliminary data.</text>
</comment>
<dbReference type="Gene3D" id="3.30.360.10">
    <property type="entry name" value="Dihydrodipicolinate Reductase, domain 2"/>
    <property type="match status" value="1"/>
</dbReference>
<dbReference type="Proteomes" id="UP000559027">
    <property type="component" value="Unassembled WGS sequence"/>
</dbReference>
<dbReference type="GO" id="GO:0016491">
    <property type="term" value="F:oxidoreductase activity"/>
    <property type="evidence" value="ECO:0007669"/>
    <property type="project" value="UniProtKB-KW"/>
</dbReference>
<dbReference type="AlphaFoldDB" id="A0A8H5GBU4"/>
<gene>
    <name evidence="2" type="ORF">D9756_002444</name>
</gene>
<sequence>MVWAIMAIYEHPSNAHSRPVTISSSMLKTPLTGVDANTSFTLTFPSSQAILTTSINLNSPAFGCTIRYERGSIIVAPPIYCPKKFTVQYYDNTNKVVREETRTVEYVGGGWHFQADEVARCLRDGKKESAIWTHEKTLLLMEVFDDVRRSGGYILPPGVEKVVQ</sequence>
<evidence type="ECO:0000313" key="2">
    <source>
        <dbReference type="EMBL" id="KAF5362082.1"/>
    </source>
</evidence>
<dbReference type="PANTHER" id="PTHR22604">
    <property type="entry name" value="OXIDOREDUCTASES"/>
    <property type="match status" value="1"/>
</dbReference>
<dbReference type="PANTHER" id="PTHR22604:SF105">
    <property type="entry name" value="TRANS-1,2-DIHYDROBENZENE-1,2-DIOL DEHYDROGENASE"/>
    <property type="match status" value="1"/>
</dbReference>
<reference evidence="2 3" key="1">
    <citation type="journal article" date="2020" name="ISME J.">
        <title>Uncovering the hidden diversity of litter-decomposition mechanisms in mushroom-forming fungi.</title>
        <authorList>
            <person name="Floudas D."/>
            <person name="Bentzer J."/>
            <person name="Ahren D."/>
            <person name="Johansson T."/>
            <person name="Persson P."/>
            <person name="Tunlid A."/>
        </authorList>
    </citation>
    <scope>NUCLEOTIDE SEQUENCE [LARGE SCALE GENOMIC DNA]</scope>
    <source>
        <strain evidence="2 3">CBS 146.42</strain>
    </source>
</reference>
<proteinExistence type="predicted"/>
<dbReference type="EMBL" id="JAACJO010000002">
    <property type="protein sequence ID" value="KAF5362082.1"/>
    <property type="molecule type" value="Genomic_DNA"/>
</dbReference>
<keyword evidence="3" id="KW-1185">Reference proteome</keyword>
<dbReference type="InterPro" id="IPR050984">
    <property type="entry name" value="Gfo/Idh/MocA_domain"/>
</dbReference>
<evidence type="ECO:0000256" key="1">
    <source>
        <dbReference type="ARBA" id="ARBA00023002"/>
    </source>
</evidence>